<accession>A0A1L0DY76</accession>
<sequence length="649" mass="73862">MDEKLAKDRTYGIGEVEPPREIDVDIGNGIKGTLTIPHSVDLDDFLQLGYAPPTKKVALILHGQGGHRDYCYQKLVAHRLAADLGHYSLRIDFRGCGYLDDHPDTKEGRTLTRDIEDIQTCVEYLLDSSRNAVNINFLLLSIIAHSRGSAAMFLWAVQQEELVRSGKGEKAVIVPNLINCSARYRLETIYERYTFLDQDFEFIEQTAMRFGKYQPTKVTKAELLSLSSPDLSVVRKLSTAWSVLSVYGLEDHIIPREDCAYYANALNRGPYTHQLELIEGADHNFYGRKAVTDDLQEDMNPNGYPLNKKKRINYNYLVSAIITKYLRYDQELLRFATQTKYIGGIPRSKTVDGIANFRDVGGWKINAPTFHTATQPGTCYYMRPGYLFRCANTIDISETGAEALKNLGIRSVYDLRSIQECEKDGVSPLFETVDVERFHAPVFRNEDYSPQLIAVRLSHLITSWHTYVNIYEHMLDSGTSLFRTMFEHIRDHPDRPLVFHCTAGKDRTGVFAMLALRLAGLDRHTIAGEYELTTYGLLPDHAKIKQKYVTQMQKLRSKEGAAALEELISRGRKNWSIEDDGFANLISSRHEAMLDTIDLLDTKYGGIVEYMKNVLDFSEHDIKKIFNNLVFTDSCKNEPFLTSGEVSKF</sequence>
<dbReference type="Gene3D" id="3.90.190.10">
    <property type="entry name" value="Protein tyrosine phosphatase superfamily"/>
    <property type="match status" value="1"/>
</dbReference>
<gene>
    <name evidence="2" type="ORF">SAMEA4029010_CIC11G00000002997</name>
</gene>
<dbReference type="Gene3D" id="3.40.50.1820">
    <property type="entry name" value="alpha/beta hydrolase"/>
    <property type="match status" value="1"/>
</dbReference>
<dbReference type="InterPro" id="IPR000387">
    <property type="entry name" value="Tyr_Pase_dom"/>
</dbReference>
<reference evidence="2 3" key="1">
    <citation type="submission" date="2016-10" db="EMBL/GenBank/DDBJ databases">
        <authorList>
            <person name="de Groot N.N."/>
        </authorList>
    </citation>
    <scope>NUCLEOTIDE SEQUENCE [LARGE SCALE GENOMIC DNA]</scope>
    <source>
        <strain evidence="2 3">CBS 141442</strain>
    </source>
</reference>
<protein>
    <submittedName>
        <fullName evidence="2">CIC11C00000002997</fullName>
    </submittedName>
</protein>
<dbReference type="SUPFAM" id="SSF52799">
    <property type="entry name" value="(Phosphotyrosine protein) phosphatases II"/>
    <property type="match status" value="1"/>
</dbReference>
<feature type="domain" description="Tyrosine specific protein phosphatases" evidence="1">
    <location>
        <begin position="483"/>
        <end position="516"/>
    </location>
</feature>
<evidence type="ECO:0000313" key="2">
    <source>
        <dbReference type="EMBL" id="SGZ57262.1"/>
    </source>
</evidence>
<name>A0A1L0DY76_9ASCO</name>
<dbReference type="STRING" id="45354.A0A1L0DY76"/>
<organism evidence="2 3">
    <name type="scientific">Sungouiella intermedia</name>
    <dbReference type="NCBI Taxonomy" id="45354"/>
    <lineage>
        <taxon>Eukaryota</taxon>
        <taxon>Fungi</taxon>
        <taxon>Dikarya</taxon>
        <taxon>Ascomycota</taxon>
        <taxon>Saccharomycotina</taxon>
        <taxon>Pichiomycetes</taxon>
        <taxon>Metschnikowiaceae</taxon>
        <taxon>Sungouiella</taxon>
    </lineage>
</organism>
<dbReference type="Pfam" id="PF13350">
    <property type="entry name" value="Y_phosphatase3"/>
    <property type="match status" value="1"/>
</dbReference>
<dbReference type="EMBL" id="LT635761">
    <property type="protein sequence ID" value="SGZ57262.1"/>
    <property type="molecule type" value="Genomic_DNA"/>
</dbReference>
<proteinExistence type="predicted"/>
<dbReference type="InterPro" id="IPR029021">
    <property type="entry name" value="Prot-tyrosine_phosphatase-like"/>
</dbReference>
<dbReference type="PROSITE" id="PS50056">
    <property type="entry name" value="TYR_PHOSPHATASE_2"/>
    <property type="match status" value="1"/>
</dbReference>
<evidence type="ECO:0000259" key="1">
    <source>
        <dbReference type="PROSITE" id="PS50056"/>
    </source>
</evidence>
<dbReference type="InterPro" id="IPR026893">
    <property type="entry name" value="Tyr/Ser_Pase_IphP-type"/>
</dbReference>
<evidence type="ECO:0000313" key="3">
    <source>
        <dbReference type="Proteomes" id="UP000182334"/>
    </source>
</evidence>
<dbReference type="SUPFAM" id="SSF53474">
    <property type="entry name" value="alpha/beta-Hydrolases"/>
    <property type="match status" value="1"/>
</dbReference>
<dbReference type="Proteomes" id="UP000182334">
    <property type="component" value="Chromosome VI"/>
</dbReference>
<dbReference type="InterPro" id="IPR016130">
    <property type="entry name" value="Tyr_Pase_AS"/>
</dbReference>
<dbReference type="PANTHER" id="PTHR31126:SF1">
    <property type="entry name" value="TYROSINE SPECIFIC PROTEIN PHOSPHATASES DOMAIN-CONTAINING PROTEIN"/>
    <property type="match status" value="1"/>
</dbReference>
<dbReference type="AlphaFoldDB" id="A0A1L0DY76"/>
<dbReference type="OrthoDB" id="449382at2759"/>
<dbReference type="PANTHER" id="PTHR31126">
    <property type="entry name" value="TYROSINE-PROTEIN PHOSPHATASE"/>
    <property type="match status" value="1"/>
</dbReference>
<keyword evidence="3" id="KW-1185">Reference proteome</keyword>
<dbReference type="GO" id="GO:0004721">
    <property type="term" value="F:phosphoprotein phosphatase activity"/>
    <property type="evidence" value="ECO:0007669"/>
    <property type="project" value="InterPro"/>
</dbReference>
<dbReference type="InterPro" id="IPR029058">
    <property type="entry name" value="AB_hydrolase_fold"/>
</dbReference>
<dbReference type="PROSITE" id="PS00383">
    <property type="entry name" value="TYR_PHOSPHATASE_1"/>
    <property type="match status" value="1"/>
</dbReference>